<evidence type="ECO:0000313" key="6">
    <source>
        <dbReference type="EMBL" id="OES43503.1"/>
    </source>
</evidence>
<comment type="caution">
    <text evidence="6">The sequence shown here is derived from an EMBL/GenBank/DDBJ whole genome shotgun (WGS) entry which is preliminary data.</text>
</comment>
<evidence type="ECO:0000256" key="4">
    <source>
        <dbReference type="ARBA" id="ARBA00023163"/>
    </source>
</evidence>
<dbReference type="GO" id="GO:0003700">
    <property type="term" value="F:DNA-binding transcription factor activity"/>
    <property type="evidence" value="ECO:0007669"/>
    <property type="project" value="InterPro"/>
</dbReference>
<dbReference type="Gene3D" id="1.10.10.10">
    <property type="entry name" value="Winged helix-like DNA-binding domain superfamily/Winged helix DNA-binding domain"/>
    <property type="match status" value="1"/>
</dbReference>
<dbReference type="EMBL" id="MAMP01000025">
    <property type="protein sequence ID" value="OES43503.1"/>
    <property type="molecule type" value="Genomic_DNA"/>
</dbReference>
<dbReference type="SUPFAM" id="SSF46785">
    <property type="entry name" value="Winged helix' DNA-binding domain"/>
    <property type="match status" value="1"/>
</dbReference>
<dbReference type="OrthoDB" id="9803735at2"/>
<proteinExistence type="inferred from homology"/>
<dbReference type="Proteomes" id="UP000095658">
    <property type="component" value="Unassembled WGS sequence"/>
</dbReference>
<dbReference type="STRING" id="1714016.BA724_13880"/>
<name>A0A1E7DKB5_9BACI</name>
<dbReference type="InterPro" id="IPR036390">
    <property type="entry name" value="WH_DNA-bd_sf"/>
</dbReference>
<dbReference type="Pfam" id="PF03466">
    <property type="entry name" value="LysR_substrate"/>
    <property type="match status" value="1"/>
</dbReference>
<evidence type="ECO:0000259" key="5">
    <source>
        <dbReference type="PROSITE" id="PS50931"/>
    </source>
</evidence>
<protein>
    <recommendedName>
        <fullName evidence="5">HTH lysR-type domain-containing protein</fullName>
    </recommendedName>
</protein>
<dbReference type="Gene3D" id="3.40.190.290">
    <property type="match status" value="1"/>
</dbReference>
<accession>A0A1E7DKB5</accession>
<dbReference type="PROSITE" id="PS50931">
    <property type="entry name" value="HTH_LYSR"/>
    <property type="match status" value="1"/>
</dbReference>
<feature type="domain" description="HTH lysR-type" evidence="5">
    <location>
        <begin position="1"/>
        <end position="58"/>
    </location>
</feature>
<dbReference type="FunFam" id="1.10.10.10:FF:000001">
    <property type="entry name" value="LysR family transcriptional regulator"/>
    <property type="match status" value="1"/>
</dbReference>
<organism evidence="6 7">
    <name type="scientific">Domibacillus iocasae</name>
    <dbReference type="NCBI Taxonomy" id="1714016"/>
    <lineage>
        <taxon>Bacteria</taxon>
        <taxon>Bacillati</taxon>
        <taxon>Bacillota</taxon>
        <taxon>Bacilli</taxon>
        <taxon>Bacillales</taxon>
        <taxon>Bacillaceae</taxon>
        <taxon>Domibacillus</taxon>
    </lineage>
</organism>
<dbReference type="PANTHER" id="PTHR30126:SF64">
    <property type="entry name" value="HTH-TYPE TRANSCRIPTIONAL REGULATOR CITR"/>
    <property type="match status" value="1"/>
</dbReference>
<gene>
    <name evidence="6" type="ORF">BA724_13880</name>
</gene>
<sequence>MNINCLKKFITAAETENFRQASEVLYITQPAVTKHIHRLEDELDIQLFERTGKSVKLTQAGLFFLPRAKEIIDSFDRNMEDFNAWKQGYTQKLSIACAPQIASSFLPPLLHRFISQFPHIDVHVDIAKSYDIGEKVSSGIVDIGLARTPSAYKNTTSLIVYEEPVVLTGPIVKMADEAFLLANYRLLTNNHPGYWEALLKELKKESPHIKTMTVSQIEVTKRFIEAGLGVSYLPKSMVQEELLAGKLSIYPSAAAKKQMSITYLIEKVVTDEAKLFKHFLLQHDEKESSILNKKGKAD</sequence>
<keyword evidence="2" id="KW-0805">Transcription regulation</keyword>
<dbReference type="SUPFAM" id="SSF53850">
    <property type="entry name" value="Periplasmic binding protein-like II"/>
    <property type="match status" value="1"/>
</dbReference>
<comment type="similarity">
    <text evidence="1">Belongs to the LysR transcriptional regulatory family.</text>
</comment>
<dbReference type="InterPro" id="IPR036388">
    <property type="entry name" value="WH-like_DNA-bd_sf"/>
</dbReference>
<dbReference type="PANTHER" id="PTHR30126">
    <property type="entry name" value="HTH-TYPE TRANSCRIPTIONAL REGULATOR"/>
    <property type="match status" value="1"/>
</dbReference>
<keyword evidence="3" id="KW-0238">DNA-binding</keyword>
<dbReference type="Pfam" id="PF00126">
    <property type="entry name" value="HTH_1"/>
    <property type="match status" value="1"/>
</dbReference>
<dbReference type="AlphaFoldDB" id="A0A1E7DKB5"/>
<evidence type="ECO:0000256" key="2">
    <source>
        <dbReference type="ARBA" id="ARBA00023015"/>
    </source>
</evidence>
<dbReference type="GO" id="GO:0000976">
    <property type="term" value="F:transcription cis-regulatory region binding"/>
    <property type="evidence" value="ECO:0007669"/>
    <property type="project" value="TreeGrafter"/>
</dbReference>
<evidence type="ECO:0000313" key="7">
    <source>
        <dbReference type="Proteomes" id="UP000095658"/>
    </source>
</evidence>
<evidence type="ECO:0000256" key="1">
    <source>
        <dbReference type="ARBA" id="ARBA00009437"/>
    </source>
</evidence>
<dbReference type="InterPro" id="IPR000847">
    <property type="entry name" value="LysR_HTH_N"/>
</dbReference>
<dbReference type="CDD" id="cd05466">
    <property type="entry name" value="PBP2_LTTR_substrate"/>
    <property type="match status" value="1"/>
</dbReference>
<keyword evidence="4" id="KW-0804">Transcription</keyword>
<reference evidence="6 7" key="1">
    <citation type="submission" date="2016-06" db="EMBL/GenBank/DDBJ databases">
        <title>Domibacillus iocasae genome sequencing.</title>
        <authorList>
            <person name="Verma A."/>
            <person name="Pal Y."/>
            <person name="Ojha A.K."/>
            <person name="Krishnamurthi S."/>
        </authorList>
    </citation>
    <scope>NUCLEOTIDE SEQUENCE [LARGE SCALE GENOMIC DNA]</scope>
    <source>
        <strain evidence="6 7">DSM 29979</strain>
    </source>
</reference>
<keyword evidence="7" id="KW-1185">Reference proteome</keyword>
<evidence type="ECO:0000256" key="3">
    <source>
        <dbReference type="ARBA" id="ARBA00023125"/>
    </source>
</evidence>
<dbReference type="InterPro" id="IPR005119">
    <property type="entry name" value="LysR_subst-bd"/>
</dbReference>
<dbReference type="RefSeq" id="WP_069939940.1">
    <property type="nucleotide sequence ID" value="NZ_MAMP01000025.1"/>
</dbReference>
<dbReference type="PRINTS" id="PR00039">
    <property type="entry name" value="HTHLYSR"/>
</dbReference>